<evidence type="ECO:0000313" key="2">
    <source>
        <dbReference type="Proteomes" id="UP000585970"/>
    </source>
</evidence>
<gene>
    <name evidence="1" type="ORF">GGR08_001192</name>
</gene>
<evidence type="ECO:0000313" key="1">
    <source>
        <dbReference type="EMBL" id="MBB4076881.1"/>
    </source>
</evidence>
<protein>
    <submittedName>
        <fullName evidence="1">Uncharacterized protein</fullName>
    </submittedName>
</protein>
<keyword evidence="2" id="KW-1185">Reference proteome</keyword>
<dbReference type="Proteomes" id="UP000585970">
    <property type="component" value="Unassembled WGS sequence"/>
</dbReference>
<dbReference type="EMBL" id="JACIFE010000013">
    <property type="protein sequence ID" value="MBB4076881.1"/>
    <property type="molecule type" value="Genomic_DNA"/>
</dbReference>
<dbReference type="AlphaFoldDB" id="A0A840DV27"/>
<feature type="non-terminal residue" evidence="1">
    <location>
        <position position="45"/>
    </location>
</feature>
<accession>A0A840DV27</accession>
<reference evidence="1 2" key="1">
    <citation type="submission" date="2020-08" db="EMBL/GenBank/DDBJ databases">
        <title>Genomic Encyclopedia of Type Strains, Phase IV (KMG-IV): sequencing the most valuable type-strain genomes for metagenomic binning, comparative biology and taxonomic classification.</title>
        <authorList>
            <person name="Goeker M."/>
        </authorList>
    </citation>
    <scope>NUCLEOTIDE SEQUENCE [LARGE SCALE GENOMIC DNA]</scope>
    <source>
        <strain evidence="1 2">DSM 100694</strain>
    </source>
</reference>
<organism evidence="1 2">
    <name type="scientific">Bartonella fuyuanensis</name>
    <dbReference type="NCBI Taxonomy" id="1460968"/>
    <lineage>
        <taxon>Bacteria</taxon>
        <taxon>Pseudomonadati</taxon>
        <taxon>Pseudomonadota</taxon>
        <taxon>Alphaproteobacteria</taxon>
        <taxon>Hyphomicrobiales</taxon>
        <taxon>Bartonellaceae</taxon>
        <taxon>Bartonella</taxon>
    </lineage>
</organism>
<sequence length="45" mass="5050">MNAIVVKPLRFLIFGYENSIRAFMGRFVVESVISFGGSDGEILRL</sequence>
<name>A0A840DV27_9HYPH</name>
<proteinExistence type="predicted"/>
<comment type="caution">
    <text evidence="1">The sequence shown here is derived from an EMBL/GenBank/DDBJ whole genome shotgun (WGS) entry which is preliminary data.</text>
</comment>